<dbReference type="OrthoDB" id="2247630at2"/>
<keyword evidence="1" id="KW-0645">Protease</keyword>
<gene>
    <name evidence="1" type="ORF">D1627_17810</name>
</gene>
<keyword evidence="1" id="KW-0121">Carboxypeptidase</keyword>
<reference evidence="2" key="1">
    <citation type="submission" date="2018-08" db="EMBL/GenBank/DDBJ databases">
        <title>Mucilaginibacter sp. MYSH2.</title>
        <authorList>
            <person name="Seo T."/>
        </authorList>
    </citation>
    <scope>NUCLEOTIDE SEQUENCE [LARGE SCALE GENOMIC DNA]</scope>
    <source>
        <strain evidence="2">KIRAN</strain>
    </source>
</reference>
<dbReference type="InterPro" id="IPR008969">
    <property type="entry name" value="CarboxyPept-like_regulatory"/>
</dbReference>
<protein>
    <submittedName>
        <fullName evidence="1">Carboxypeptidase-like regulatory domain-containing protein</fullName>
    </submittedName>
</protein>
<dbReference type="Pfam" id="PF13715">
    <property type="entry name" value="CarbopepD_reg_2"/>
    <property type="match status" value="1"/>
</dbReference>
<proteinExistence type="predicted"/>
<dbReference type="RefSeq" id="WP_119433634.1">
    <property type="nucleotide sequence ID" value="NZ_QWGE01000007.1"/>
</dbReference>
<dbReference type="SUPFAM" id="SSF49464">
    <property type="entry name" value="Carboxypeptidase regulatory domain-like"/>
    <property type="match status" value="1"/>
</dbReference>
<sequence>MKYSALLLLFFLSIGVCGQAIKLEGQVLTAQGQKALPYVNIGIRGKNVGTTTNAQGRFILVVPPENALDTLSFSAIGYQAHHMAIKQISPAKPMQVKLQEKAVSLKEVLVRSHKLKRKKLGVTGRLPLVWGSPENIENRDIYEFANLIRVKAKPSELVSAHFYLASTKLDSALFRINLYRVSDGLPGERLVEKSIVDRLSAKAGWVSIDLQPYALMLDEDFFLGIEYLPAEGADRLAVSLGAKLGGKAYSRKSSLGTWDTFNGASLSGYVEVWQ</sequence>
<comment type="caution">
    <text evidence="1">The sequence shown here is derived from an EMBL/GenBank/DDBJ whole genome shotgun (WGS) entry which is preliminary data.</text>
</comment>
<dbReference type="EMBL" id="QWGE01000007">
    <property type="protein sequence ID" value="RIJ33469.1"/>
    <property type="molecule type" value="Genomic_DNA"/>
</dbReference>
<dbReference type="AlphaFoldDB" id="A0A399RTU5"/>
<evidence type="ECO:0000313" key="1">
    <source>
        <dbReference type="EMBL" id="RIJ33469.1"/>
    </source>
</evidence>
<evidence type="ECO:0000313" key="2">
    <source>
        <dbReference type="Proteomes" id="UP000266005"/>
    </source>
</evidence>
<dbReference type="Proteomes" id="UP000266005">
    <property type="component" value="Unassembled WGS sequence"/>
</dbReference>
<organism evidence="1 2">
    <name type="scientific">Pontibacter oryzae</name>
    <dbReference type="NCBI Taxonomy" id="2304593"/>
    <lineage>
        <taxon>Bacteria</taxon>
        <taxon>Pseudomonadati</taxon>
        <taxon>Bacteroidota</taxon>
        <taxon>Cytophagia</taxon>
        <taxon>Cytophagales</taxon>
        <taxon>Hymenobacteraceae</taxon>
        <taxon>Pontibacter</taxon>
    </lineage>
</organism>
<name>A0A399RTU5_9BACT</name>
<accession>A0A399RTU5</accession>
<keyword evidence="2" id="KW-1185">Reference proteome</keyword>
<keyword evidence="1" id="KW-0378">Hydrolase</keyword>
<dbReference type="GO" id="GO:0004180">
    <property type="term" value="F:carboxypeptidase activity"/>
    <property type="evidence" value="ECO:0007669"/>
    <property type="project" value="UniProtKB-KW"/>
</dbReference>
<dbReference type="Gene3D" id="2.60.40.1120">
    <property type="entry name" value="Carboxypeptidase-like, regulatory domain"/>
    <property type="match status" value="1"/>
</dbReference>